<dbReference type="EMBL" id="VTTN01000037">
    <property type="protein sequence ID" value="KAA0585709.1"/>
    <property type="molecule type" value="Genomic_DNA"/>
</dbReference>
<dbReference type="Proteomes" id="UP000324927">
    <property type="component" value="Unassembled WGS sequence"/>
</dbReference>
<dbReference type="SUPFAM" id="SSF46785">
    <property type="entry name" value="Winged helix' DNA-binding domain"/>
    <property type="match status" value="1"/>
</dbReference>
<name>A0A5A9FXF1_AZOLI</name>
<dbReference type="PANTHER" id="PTHR18964:SF149">
    <property type="entry name" value="BIFUNCTIONAL UDP-N-ACETYLGLUCOSAMINE 2-EPIMERASE_N-ACETYLMANNOSAMINE KINASE"/>
    <property type="match status" value="1"/>
</dbReference>
<dbReference type="InterPro" id="IPR036390">
    <property type="entry name" value="WH_DNA-bd_sf"/>
</dbReference>
<dbReference type="Gene3D" id="3.30.420.40">
    <property type="match status" value="2"/>
</dbReference>
<evidence type="ECO:0000256" key="1">
    <source>
        <dbReference type="ARBA" id="ARBA00006479"/>
    </source>
</evidence>
<proteinExistence type="inferred from homology"/>
<comment type="caution">
    <text evidence="2">The sequence shown here is derived from an EMBL/GenBank/DDBJ whole genome shotgun (WGS) entry which is preliminary data.</text>
</comment>
<dbReference type="AlphaFoldDB" id="A0A5A9FXF1"/>
<organism evidence="2 3">
    <name type="scientific">Azospirillum lipoferum</name>
    <dbReference type="NCBI Taxonomy" id="193"/>
    <lineage>
        <taxon>Bacteria</taxon>
        <taxon>Pseudomonadati</taxon>
        <taxon>Pseudomonadota</taxon>
        <taxon>Alphaproteobacteria</taxon>
        <taxon>Rhodospirillales</taxon>
        <taxon>Azospirillaceae</taxon>
        <taxon>Azospirillum</taxon>
    </lineage>
</organism>
<dbReference type="RefSeq" id="WP_149235690.1">
    <property type="nucleotide sequence ID" value="NZ_JALJXJ010000032.1"/>
</dbReference>
<evidence type="ECO:0000313" key="2">
    <source>
        <dbReference type="EMBL" id="KAA0585709.1"/>
    </source>
</evidence>
<dbReference type="InterPro" id="IPR043129">
    <property type="entry name" value="ATPase_NBD"/>
</dbReference>
<protein>
    <submittedName>
        <fullName evidence="2">ROK family protein</fullName>
    </submittedName>
</protein>
<comment type="similarity">
    <text evidence="1">Belongs to the ROK (NagC/XylR) family.</text>
</comment>
<gene>
    <name evidence="2" type="ORF">FZ942_35255</name>
</gene>
<dbReference type="OrthoDB" id="49685at2"/>
<dbReference type="Pfam" id="PF00480">
    <property type="entry name" value="ROK"/>
    <property type="match status" value="1"/>
</dbReference>
<evidence type="ECO:0000313" key="3">
    <source>
        <dbReference type="Proteomes" id="UP000324927"/>
    </source>
</evidence>
<dbReference type="PANTHER" id="PTHR18964">
    <property type="entry name" value="ROK (REPRESSOR, ORF, KINASE) FAMILY"/>
    <property type="match status" value="1"/>
</dbReference>
<dbReference type="InterPro" id="IPR000600">
    <property type="entry name" value="ROK"/>
</dbReference>
<dbReference type="InterPro" id="IPR036388">
    <property type="entry name" value="WH-like_DNA-bd_sf"/>
</dbReference>
<reference evidence="2 3" key="1">
    <citation type="submission" date="2019-08" db="EMBL/GenBank/DDBJ databases">
        <authorList>
            <person name="Grouzdev D."/>
            <person name="Tikhonova E."/>
            <person name="Kravchenko I."/>
        </authorList>
    </citation>
    <scope>NUCLEOTIDE SEQUENCE [LARGE SCALE GENOMIC DNA]</scope>
    <source>
        <strain evidence="2 3">59b</strain>
    </source>
</reference>
<dbReference type="SUPFAM" id="SSF53067">
    <property type="entry name" value="Actin-like ATPase domain"/>
    <property type="match status" value="1"/>
</dbReference>
<accession>A0A5A9FXF1</accession>
<keyword evidence="3" id="KW-1185">Reference proteome</keyword>
<dbReference type="Gene3D" id="1.10.10.10">
    <property type="entry name" value="Winged helix-like DNA-binding domain superfamily/Winged helix DNA-binding domain"/>
    <property type="match status" value="1"/>
</dbReference>
<sequence>MSSASRGQGSNSTNLRQFNERVILAALRRIGEASKADLARLVNLTDNTAGSIVRDLEAQQLVRVGAKRQGGRGQPATLLSLDADGAYAAGLKIGRRSMDAVLVDFCGSVLARQSRPAQLASPQSVLDAAEEMLAALLADVPMSSRNRIVGLGIAAPYNMGSWRRELGISAEACEGWNEFDVIGALAERTGMEVFGENDGTAAAVAELFLGHGRRRDDFIYVFIGAATGGGVVLGGDYLRGSHGNGGDIGLMPVPPSPLPTAPPPTRRWDILLTRASINALVRHLKGSGVEFPVYDGLEDAIRRHPQLAEEWLEDCADALTGPLLSAARTLDVTSVVLDGALPPAMLARLRDRTEQLLADSAPESRTPPELLLGKVGREAGAIGAALLPLHLNFSPKRATLVSQ</sequence>